<dbReference type="GO" id="GO:0000209">
    <property type="term" value="P:protein polyubiquitination"/>
    <property type="evidence" value="ECO:0007669"/>
    <property type="project" value="TreeGrafter"/>
</dbReference>
<proteinExistence type="predicted"/>
<evidence type="ECO:0000256" key="1">
    <source>
        <dbReference type="PROSITE-ProRule" id="PRU00221"/>
    </source>
</evidence>
<sequence length="654" mass="72563">MFSSNYMKHELRWKIEQFRGLYHLPRMLRLDVDYDIVFTCSAVGAINDLCLDELDTRYKSSLLAGYQDGSIVLFDVDAASDIDGQQIYQQLARVDKCPTLQHSTRRFRNELSPLVCIQWYPVDTGAFFTASLDKTVRVWDTNRLECVDVVELPASVSWIDLSKCATTHNLVAAALGSSEDGRAVLIDPIIGATALTLSGGHSPSGLSQVLWSIRSPHVVVTGGHDGRVLFWDIRVTCKPVCSLDKYGDPSGSSYSSEATAHTGSVLSLSFATDGLHLFSWGGAGASEDALCLRMWSCGPDGISDRVFVDETRQLRWPQLRPVNFGTIYMDTMRTSGQNTSMSRVNIDQGPVRAFSSEPRSRTTAPPPSRPKETPVRMAVASGASGTAWGAQASIVYAPCRSRIFLAMAEKYHASTRLVNRHYNRVRACVWNGKKQELYTCGMDGNLLAWPILTNPTTDIDEPTDLRRLSTTCCGVPSAHRPEIRIRATLTEMLEMIMIEPLTYVPKHISGYSPTDVSVNCSRILSAFVPEEKRNTTTGVMQCLPPHGKCYMIARSPMVHKRAVEYCESIGATIVKPESDEESEMLAGLANGTFHLPATRISESDYYDFPEDMPVYANWICFRELYHGLCLAASTKKGLWRPLDCHSPVTTICQF</sequence>
<dbReference type="InterPro" id="IPR016186">
    <property type="entry name" value="C-type_lectin-like/link_sf"/>
</dbReference>
<organism evidence="4 5">
    <name type="scientific">Opisthorchis viverrini</name>
    <name type="common">Southeast Asian liver fluke</name>
    <dbReference type="NCBI Taxonomy" id="6198"/>
    <lineage>
        <taxon>Eukaryota</taxon>
        <taxon>Metazoa</taxon>
        <taxon>Spiralia</taxon>
        <taxon>Lophotrochozoa</taxon>
        <taxon>Platyhelminthes</taxon>
        <taxon>Trematoda</taxon>
        <taxon>Digenea</taxon>
        <taxon>Opisthorchiida</taxon>
        <taxon>Opisthorchiata</taxon>
        <taxon>Opisthorchiidae</taxon>
        <taxon>Opisthorchis</taxon>
    </lineage>
</organism>
<dbReference type="SMART" id="SM00320">
    <property type="entry name" value="WD40"/>
    <property type="match status" value="5"/>
</dbReference>
<keyword evidence="1" id="KW-0853">WD repeat</keyword>
<dbReference type="EMBL" id="KL596839">
    <property type="protein sequence ID" value="KER23716.1"/>
    <property type="molecule type" value="Genomic_DNA"/>
</dbReference>
<dbReference type="RefSeq" id="XP_009172557.1">
    <property type="nucleotide sequence ID" value="XM_009174293.1"/>
</dbReference>
<dbReference type="Gene3D" id="3.10.100.10">
    <property type="entry name" value="Mannose-Binding Protein A, subunit A"/>
    <property type="match status" value="1"/>
</dbReference>
<dbReference type="KEGG" id="ovi:T265_08481"/>
<dbReference type="GO" id="GO:0000109">
    <property type="term" value="C:nucleotide-excision repair complex"/>
    <property type="evidence" value="ECO:0007669"/>
    <property type="project" value="TreeGrafter"/>
</dbReference>
<keyword evidence="5" id="KW-1185">Reference proteome</keyword>
<dbReference type="GO" id="GO:0043161">
    <property type="term" value="P:proteasome-mediated ubiquitin-dependent protein catabolic process"/>
    <property type="evidence" value="ECO:0007669"/>
    <property type="project" value="TreeGrafter"/>
</dbReference>
<evidence type="ECO:0000313" key="5">
    <source>
        <dbReference type="Proteomes" id="UP000054324"/>
    </source>
</evidence>
<dbReference type="InterPro" id="IPR042238">
    <property type="entry name" value="Rad28/ERCC8/Ckn1/ATCSA-1"/>
</dbReference>
<gene>
    <name evidence="4" type="ORF">T265_08481</name>
</gene>
<evidence type="ECO:0000259" key="3">
    <source>
        <dbReference type="PROSITE" id="PS50041"/>
    </source>
</evidence>
<dbReference type="Proteomes" id="UP000054324">
    <property type="component" value="Unassembled WGS sequence"/>
</dbReference>
<dbReference type="PROSITE" id="PS50082">
    <property type="entry name" value="WD_REPEATS_2"/>
    <property type="match status" value="1"/>
</dbReference>
<dbReference type="CDD" id="cd00037">
    <property type="entry name" value="CLECT"/>
    <property type="match status" value="1"/>
</dbReference>
<dbReference type="InterPro" id="IPR016187">
    <property type="entry name" value="CTDL_fold"/>
</dbReference>
<dbReference type="Pfam" id="PF00400">
    <property type="entry name" value="WD40"/>
    <property type="match status" value="2"/>
</dbReference>
<dbReference type="InterPro" id="IPR036322">
    <property type="entry name" value="WD40_repeat_dom_sf"/>
</dbReference>
<accession>A0A074Z937</accession>
<dbReference type="InterPro" id="IPR001304">
    <property type="entry name" value="C-type_lectin-like"/>
</dbReference>
<dbReference type="Gene3D" id="2.130.10.10">
    <property type="entry name" value="YVTN repeat-like/Quinoprotein amine dehydrogenase"/>
    <property type="match status" value="1"/>
</dbReference>
<feature type="domain" description="C-type lectin" evidence="3">
    <location>
        <begin position="545"/>
        <end position="653"/>
    </location>
</feature>
<dbReference type="InterPro" id="IPR001680">
    <property type="entry name" value="WD40_rpt"/>
</dbReference>
<dbReference type="STRING" id="6198.A0A074Z937"/>
<name>A0A074Z937_OPIVI</name>
<dbReference type="PANTHER" id="PTHR46202:SF1">
    <property type="entry name" value="DNA EXCISION REPAIR PROTEIN ERCC-8"/>
    <property type="match status" value="1"/>
</dbReference>
<evidence type="ECO:0000313" key="4">
    <source>
        <dbReference type="EMBL" id="KER23716.1"/>
    </source>
</evidence>
<dbReference type="GO" id="GO:0006283">
    <property type="term" value="P:transcription-coupled nucleotide-excision repair"/>
    <property type="evidence" value="ECO:0007669"/>
    <property type="project" value="InterPro"/>
</dbReference>
<dbReference type="OrthoDB" id="361494at2759"/>
<dbReference type="GO" id="GO:0031464">
    <property type="term" value="C:Cul4A-RING E3 ubiquitin ligase complex"/>
    <property type="evidence" value="ECO:0007669"/>
    <property type="project" value="TreeGrafter"/>
</dbReference>
<dbReference type="GeneID" id="20322660"/>
<dbReference type="AlphaFoldDB" id="A0A074Z937"/>
<feature type="region of interest" description="Disordered" evidence="2">
    <location>
        <begin position="338"/>
        <end position="374"/>
    </location>
</feature>
<dbReference type="SUPFAM" id="SSF56436">
    <property type="entry name" value="C-type lectin-like"/>
    <property type="match status" value="1"/>
</dbReference>
<feature type="repeat" description="WD" evidence="1">
    <location>
        <begin position="107"/>
        <end position="149"/>
    </location>
</feature>
<dbReference type="PROSITE" id="PS50041">
    <property type="entry name" value="C_TYPE_LECTIN_2"/>
    <property type="match status" value="1"/>
</dbReference>
<reference evidence="4 5" key="1">
    <citation type="submission" date="2013-11" db="EMBL/GenBank/DDBJ databases">
        <title>Opisthorchis viverrini - life in the bile duct.</title>
        <authorList>
            <person name="Young N.D."/>
            <person name="Nagarajan N."/>
            <person name="Lin S.J."/>
            <person name="Korhonen P.K."/>
            <person name="Jex A.R."/>
            <person name="Hall R.S."/>
            <person name="Safavi-Hemami H."/>
            <person name="Kaewkong W."/>
            <person name="Bertrand D."/>
            <person name="Gao S."/>
            <person name="Seet Q."/>
            <person name="Wongkham S."/>
            <person name="Teh B.T."/>
            <person name="Wongkham C."/>
            <person name="Intapan P.M."/>
            <person name="Maleewong W."/>
            <person name="Yang X."/>
            <person name="Hu M."/>
            <person name="Wang Z."/>
            <person name="Hofmann A."/>
            <person name="Sternberg P.W."/>
            <person name="Tan P."/>
            <person name="Wang J."/>
            <person name="Gasser R.B."/>
        </authorList>
    </citation>
    <scope>NUCLEOTIDE SEQUENCE [LARGE SCALE GENOMIC DNA]</scope>
</reference>
<dbReference type="PANTHER" id="PTHR46202">
    <property type="entry name" value="DNA EXCISION REPAIR PROTEIN ERCC-8"/>
    <property type="match status" value="1"/>
</dbReference>
<dbReference type="SUPFAM" id="SSF50978">
    <property type="entry name" value="WD40 repeat-like"/>
    <property type="match status" value="1"/>
</dbReference>
<dbReference type="CTD" id="20322660"/>
<protein>
    <recommendedName>
        <fullName evidence="3">C-type lectin domain-containing protein</fullName>
    </recommendedName>
</protein>
<evidence type="ECO:0000256" key="2">
    <source>
        <dbReference type="SAM" id="MobiDB-lite"/>
    </source>
</evidence>
<dbReference type="InterPro" id="IPR015943">
    <property type="entry name" value="WD40/YVTN_repeat-like_dom_sf"/>
</dbReference>